<dbReference type="SUPFAM" id="SSF49464">
    <property type="entry name" value="Carboxypeptidase regulatory domain-like"/>
    <property type="match status" value="1"/>
</dbReference>
<protein>
    <submittedName>
        <fullName evidence="15">TonB-dependent receptor</fullName>
    </submittedName>
</protein>
<keyword evidence="5 10" id="KW-0812">Transmembrane</keyword>
<evidence type="ECO:0000256" key="10">
    <source>
        <dbReference type="PROSITE-ProRule" id="PRU01360"/>
    </source>
</evidence>
<keyword evidence="6" id="KW-0408">Iron</keyword>
<dbReference type="SUPFAM" id="SSF56935">
    <property type="entry name" value="Porins"/>
    <property type="match status" value="1"/>
</dbReference>
<dbReference type="GO" id="GO:0009279">
    <property type="term" value="C:cell outer membrane"/>
    <property type="evidence" value="ECO:0007669"/>
    <property type="project" value="UniProtKB-SubCell"/>
</dbReference>
<keyword evidence="3 10" id="KW-1134">Transmembrane beta strand</keyword>
<dbReference type="Pfam" id="PF07660">
    <property type="entry name" value="STN"/>
    <property type="match status" value="1"/>
</dbReference>
<feature type="domain" description="TonB-dependent receptor plug" evidence="14">
    <location>
        <begin position="236"/>
        <end position="350"/>
    </location>
</feature>
<dbReference type="InterPro" id="IPR011662">
    <property type="entry name" value="Secretin/TonB_short_N"/>
</dbReference>
<dbReference type="Gene3D" id="2.40.170.20">
    <property type="entry name" value="TonB-dependent receptor, beta-barrel domain"/>
    <property type="match status" value="1"/>
</dbReference>
<keyword evidence="9 10" id="KW-0998">Cell outer membrane</keyword>
<evidence type="ECO:0000259" key="12">
    <source>
        <dbReference type="Pfam" id="PF00593"/>
    </source>
</evidence>
<dbReference type="Gene3D" id="2.170.130.10">
    <property type="entry name" value="TonB-dependent receptor, plug domain"/>
    <property type="match status" value="1"/>
</dbReference>
<evidence type="ECO:0000256" key="5">
    <source>
        <dbReference type="ARBA" id="ARBA00022692"/>
    </source>
</evidence>
<comment type="subcellular location">
    <subcellularLocation>
        <location evidence="1 10">Cell outer membrane</location>
        <topology evidence="1 10">Multi-pass membrane protein</topology>
    </subcellularLocation>
</comment>
<keyword evidence="16" id="KW-1185">Reference proteome</keyword>
<sequence length="1138" mass="123567">MKKHRPYDVNWQRLMQLGALQVVLALLFATISLATPSRGQDVLNQRVTVQAQNQHVKTILNTLEAQAGVRFVYSTNLIQIGRKVSVQSQQERLSDVLDGLLAPMNIRYEVIGKQIILSRIVAPSMGGNSVTETEHPAEVPTDRVVTGTVTDENGAGLPGVSVVLKGTARGTTTNEQGAYKLSLPETAGTLVFSYVGYLTREVALSVGQTTASVKLMTDTKSLDEVVAVGYGARRRSEISGSVGLVSAKQIESLPVVNSEQALQGRVSGVNVVQNGGAPGAGASVQIRGIVGVGANEPLYVIDGVTIRPGATDQLGSTVLATLPPNDIESISVLKDASAAAIYGASAANGVVIITTKRGRAGAPRVSLDTYYGTQNVSKKLDLLNGEQYRTFARFQRGAAASPRVLGSTNANTNWQDEFFQTAPLSNIALNVSGGGERSTYSLSGNWFKQDGIVPGTNFDRKSLRVNTDFQLSSRLKVGESLLFSESQRTGERRLDAGARYINQLLSLSPLIPASDNSDPRYYGYGQPSKDDLLGDPIQNPIAIANILQNNSPQRRVLGNVYADLQLIKGLSYRTEYGLDFNVYRGRTFVPAYYRNNNRLEPNSFGTSFATSEVQQWKNLFNYRTVVGKHSLDALLAHEWWFSRDESVGASVTNLPSETAQSIGLVDQKDRSSYDGYYERGILSYFGRVDYAYANKYLLTASYRRDKSSKLNPVLYYPAVSVGWRISEEAFMKSQSVINNLKLSVGYGITGDINNVGDYSLSANLRSQAYYVFNGASSVGTIVTSNINPDLRWAQNRGINVALDGSLLNNKLDFLVEYFDRTTTDLILANTVNPPSAGIGAALVNTGKISNRGIDFSLNYRNQAGKLRYTVGVNGGTLTNRVDELYSGNTNPIIQGSDNDLNVILRPGDPIGAYYGYVAEGYYRTDDEAKSQLSKTADKDLPKAGDARYADINGDGVLSTADRTIIGNPIPTFSYGLNATAEWGGFDLTLFFQGVSGNSLANVLRQQTLENSTLSYNGNRSVEALNYWTASNPNPSVANPLSNRSANQFFSTRYVEKGDYLRLKNVSVGYRLPVSAISRLGLSQARLYVTAQNLLTFTAYKGYDPEVGNYDGGKVLFRGVDGGNYPQPRTLIVGVQIGF</sequence>
<comment type="caution">
    <text evidence="15">The sequence shown here is derived from an EMBL/GenBank/DDBJ whole genome shotgun (WGS) entry which is preliminary data.</text>
</comment>
<evidence type="ECO:0000256" key="8">
    <source>
        <dbReference type="ARBA" id="ARBA00023136"/>
    </source>
</evidence>
<evidence type="ECO:0000256" key="11">
    <source>
        <dbReference type="RuleBase" id="RU003357"/>
    </source>
</evidence>
<dbReference type="NCBIfam" id="TIGR04057">
    <property type="entry name" value="SusC_RagA_signa"/>
    <property type="match status" value="1"/>
</dbReference>
<keyword evidence="8 10" id="KW-0472">Membrane</keyword>
<evidence type="ECO:0000313" key="16">
    <source>
        <dbReference type="Proteomes" id="UP000664795"/>
    </source>
</evidence>
<dbReference type="Pfam" id="PF07715">
    <property type="entry name" value="Plug"/>
    <property type="match status" value="1"/>
</dbReference>
<dbReference type="EMBL" id="JAFMYU010000009">
    <property type="protein sequence ID" value="MBO0932005.1"/>
    <property type="molecule type" value="Genomic_DNA"/>
</dbReference>
<dbReference type="GO" id="GO:0006826">
    <property type="term" value="P:iron ion transport"/>
    <property type="evidence" value="ECO:0007669"/>
    <property type="project" value="UniProtKB-KW"/>
</dbReference>
<gene>
    <name evidence="15" type="ORF">J2I48_13425</name>
</gene>
<proteinExistence type="inferred from homology"/>
<keyword evidence="4" id="KW-0410">Iron transport</keyword>
<dbReference type="InterPro" id="IPR023996">
    <property type="entry name" value="TonB-dep_OMP_SusC/RagA"/>
</dbReference>
<evidence type="ECO:0000259" key="14">
    <source>
        <dbReference type="Pfam" id="PF07715"/>
    </source>
</evidence>
<dbReference type="InterPro" id="IPR012910">
    <property type="entry name" value="Plug_dom"/>
</dbReference>
<reference evidence="15 16" key="1">
    <citation type="submission" date="2021-03" db="EMBL/GenBank/DDBJ databases">
        <title>Fibrella sp. HMF5036 genome sequencing and assembly.</title>
        <authorList>
            <person name="Kang H."/>
            <person name="Kim H."/>
            <person name="Bae S."/>
            <person name="Joh K."/>
        </authorList>
    </citation>
    <scope>NUCLEOTIDE SEQUENCE [LARGE SCALE GENOMIC DNA]</scope>
    <source>
        <strain evidence="15 16">HMF5036</strain>
    </source>
</reference>
<evidence type="ECO:0000259" key="13">
    <source>
        <dbReference type="Pfam" id="PF07660"/>
    </source>
</evidence>
<evidence type="ECO:0000256" key="2">
    <source>
        <dbReference type="ARBA" id="ARBA00022448"/>
    </source>
</evidence>
<comment type="similarity">
    <text evidence="10 11">Belongs to the TonB-dependent receptor family.</text>
</comment>
<dbReference type="NCBIfam" id="TIGR04056">
    <property type="entry name" value="OMP_RagA_SusC"/>
    <property type="match status" value="1"/>
</dbReference>
<dbReference type="InterPro" id="IPR037066">
    <property type="entry name" value="Plug_dom_sf"/>
</dbReference>
<evidence type="ECO:0000256" key="1">
    <source>
        <dbReference type="ARBA" id="ARBA00004571"/>
    </source>
</evidence>
<keyword evidence="7 11" id="KW-0798">TonB box</keyword>
<feature type="domain" description="Secretin/TonB short N-terminal" evidence="13">
    <location>
        <begin position="70"/>
        <end position="119"/>
    </location>
</feature>
<dbReference type="InterPro" id="IPR008969">
    <property type="entry name" value="CarboxyPept-like_regulatory"/>
</dbReference>
<feature type="domain" description="TonB-dependent receptor-like beta-barrel" evidence="12">
    <location>
        <begin position="515"/>
        <end position="1093"/>
    </location>
</feature>
<dbReference type="Pfam" id="PF13715">
    <property type="entry name" value="CarbopepD_reg_2"/>
    <property type="match status" value="1"/>
</dbReference>
<dbReference type="AlphaFoldDB" id="A0A939K184"/>
<keyword evidence="15" id="KW-0675">Receptor</keyword>
<accession>A0A939K184</accession>
<evidence type="ECO:0000313" key="15">
    <source>
        <dbReference type="EMBL" id="MBO0932005.1"/>
    </source>
</evidence>
<evidence type="ECO:0000256" key="7">
    <source>
        <dbReference type="ARBA" id="ARBA00023077"/>
    </source>
</evidence>
<dbReference type="InterPro" id="IPR000531">
    <property type="entry name" value="Beta-barrel_TonB"/>
</dbReference>
<dbReference type="Gene3D" id="2.60.40.1120">
    <property type="entry name" value="Carboxypeptidase-like, regulatory domain"/>
    <property type="match status" value="1"/>
</dbReference>
<name>A0A939K184_9BACT</name>
<dbReference type="RefSeq" id="WP_207335973.1">
    <property type="nucleotide sequence ID" value="NZ_JAFMYU010000009.1"/>
</dbReference>
<dbReference type="Proteomes" id="UP000664795">
    <property type="component" value="Unassembled WGS sequence"/>
</dbReference>
<evidence type="ECO:0000256" key="9">
    <source>
        <dbReference type="ARBA" id="ARBA00023237"/>
    </source>
</evidence>
<dbReference type="InterPro" id="IPR039426">
    <property type="entry name" value="TonB-dep_rcpt-like"/>
</dbReference>
<keyword evidence="2 10" id="KW-0813">Transport</keyword>
<evidence type="ECO:0000256" key="4">
    <source>
        <dbReference type="ARBA" id="ARBA00022496"/>
    </source>
</evidence>
<keyword evidence="4" id="KW-0406">Ion transport</keyword>
<evidence type="ECO:0000256" key="3">
    <source>
        <dbReference type="ARBA" id="ARBA00022452"/>
    </source>
</evidence>
<evidence type="ECO:0000256" key="6">
    <source>
        <dbReference type="ARBA" id="ARBA00023004"/>
    </source>
</evidence>
<organism evidence="15 16">
    <name type="scientific">Fibrella aquatilis</name>
    <dbReference type="NCBI Taxonomy" id="2817059"/>
    <lineage>
        <taxon>Bacteria</taxon>
        <taxon>Pseudomonadati</taxon>
        <taxon>Bacteroidota</taxon>
        <taxon>Cytophagia</taxon>
        <taxon>Cytophagales</taxon>
        <taxon>Spirosomataceae</taxon>
        <taxon>Fibrella</taxon>
    </lineage>
</organism>
<dbReference type="InterPro" id="IPR036942">
    <property type="entry name" value="Beta-barrel_TonB_sf"/>
</dbReference>
<dbReference type="PROSITE" id="PS52016">
    <property type="entry name" value="TONB_DEPENDENT_REC_3"/>
    <property type="match status" value="1"/>
</dbReference>
<dbReference type="Pfam" id="PF00593">
    <property type="entry name" value="TonB_dep_Rec_b-barrel"/>
    <property type="match status" value="1"/>
</dbReference>
<dbReference type="InterPro" id="IPR023997">
    <property type="entry name" value="TonB-dep_OMP_SusC/RagA_CS"/>
</dbReference>